<feature type="non-terminal residue" evidence="10">
    <location>
        <position position="134"/>
    </location>
</feature>
<dbReference type="GO" id="GO:0005886">
    <property type="term" value="C:plasma membrane"/>
    <property type="evidence" value="ECO:0007669"/>
    <property type="project" value="TreeGrafter"/>
</dbReference>
<sequence length="134" mass="15572">MNCSLKGETARQIEWHTYPFLLGLGTVGNILSIIVLIRMRQHSVYRYLTFMAIADTIVLNLGLLRELLLSSSFHVHIQGTLLCKLHVFFFYNTLHLSSWFRCCLNLDRYVAVKFPIYTSKWCRTRQASINSTIV</sequence>
<evidence type="ECO:0000256" key="3">
    <source>
        <dbReference type="ARBA" id="ARBA00022989"/>
    </source>
</evidence>
<dbReference type="PANTHER" id="PTHR24243">
    <property type="entry name" value="G-PROTEIN COUPLED RECEPTOR"/>
    <property type="match status" value="1"/>
</dbReference>
<keyword evidence="4" id="KW-0297">G-protein coupled receptor</keyword>
<evidence type="ECO:0000313" key="11">
    <source>
        <dbReference type="Proteomes" id="UP000663882"/>
    </source>
</evidence>
<keyword evidence="2 8" id="KW-0812">Transmembrane</keyword>
<evidence type="ECO:0000256" key="7">
    <source>
        <dbReference type="ARBA" id="ARBA00023224"/>
    </source>
</evidence>
<dbReference type="SUPFAM" id="SSF81321">
    <property type="entry name" value="Family A G protein-coupled receptor-like"/>
    <property type="match status" value="1"/>
</dbReference>
<dbReference type="EMBL" id="CAJNOO010006254">
    <property type="protein sequence ID" value="CAF1442814.1"/>
    <property type="molecule type" value="Genomic_DNA"/>
</dbReference>
<protein>
    <recommendedName>
        <fullName evidence="9">G-protein coupled receptors family 1 profile domain-containing protein</fullName>
    </recommendedName>
</protein>
<dbReference type="PANTHER" id="PTHR24243:SF230">
    <property type="entry name" value="G-PROTEIN COUPLED RECEPTORS FAMILY 1 PROFILE DOMAIN-CONTAINING PROTEIN"/>
    <property type="match status" value="1"/>
</dbReference>
<evidence type="ECO:0000256" key="8">
    <source>
        <dbReference type="SAM" id="Phobius"/>
    </source>
</evidence>
<keyword evidence="3 8" id="KW-1133">Transmembrane helix</keyword>
<keyword evidence="7" id="KW-0807">Transducer</keyword>
<gene>
    <name evidence="10" type="ORF">RFH988_LOCUS36418</name>
</gene>
<comment type="subcellular location">
    <subcellularLocation>
        <location evidence="1">Membrane</location>
        <topology evidence="1">Multi-pass membrane protein</topology>
    </subcellularLocation>
</comment>
<evidence type="ECO:0000256" key="2">
    <source>
        <dbReference type="ARBA" id="ARBA00022692"/>
    </source>
</evidence>
<keyword evidence="6" id="KW-0675">Receptor</keyword>
<proteinExistence type="predicted"/>
<feature type="domain" description="G-protein coupled receptors family 1 profile" evidence="9">
    <location>
        <begin position="28"/>
        <end position="134"/>
    </location>
</feature>
<name>A0A815NWA6_9BILA</name>
<dbReference type="Gene3D" id="1.20.1070.10">
    <property type="entry name" value="Rhodopsin 7-helix transmembrane proteins"/>
    <property type="match status" value="1"/>
</dbReference>
<accession>A0A815NWA6</accession>
<organism evidence="10 11">
    <name type="scientific">Rotaria sordida</name>
    <dbReference type="NCBI Taxonomy" id="392033"/>
    <lineage>
        <taxon>Eukaryota</taxon>
        <taxon>Metazoa</taxon>
        <taxon>Spiralia</taxon>
        <taxon>Gnathifera</taxon>
        <taxon>Rotifera</taxon>
        <taxon>Eurotatoria</taxon>
        <taxon>Bdelloidea</taxon>
        <taxon>Philodinida</taxon>
        <taxon>Philodinidae</taxon>
        <taxon>Rotaria</taxon>
    </lineage>
</organism>
<dbReference type="PRINTS" id="PR00237">
    <property type="entry name" value="GPCRRHODOPSN"/>
</dbReference>
<dbReference type="InterPro" id="IPR017452">
    <property type="entry name" value="GPCR_Rhodpsn_7TM"/>
</dbReference>
<dbReference type="OrthoDB" id="10261452at2759"/>
<reference evidence="10" key="1">
    <citation type="submission" date="2021-02" db="EMBL/GenBank/DDBJ databases">
        <authorList>
            <person name="Nowell W R."/>
        </authorList>
    </citation>
    <scope>NUCLEOTIDE SEQUENCE</scope>
</reference>
<evidence type="ECO:0000256" key="5">
    <source>
        <dbReference type="ARBA" id="ARBA00023136"/>
    </source>
</evidence>
<dbReference type="GO" id="GO:0004930">
    <property type="term" value="F:G protein-coupled receptor activity"/>
    <property type="evidence" value="ECO:0007669"/>
    <property type="project" value="UniProtKB-KW"/>
</dbReference>
<feature type="transmembrane region" description="Helical" evidence="8">
    <location>
        <begin position="44"/>
        <end position="63"/>
    </location>
</feature>
<keyword evidence="5 8" id="KW-0472">Membrane</keyword>
<dbReference type="PROSITE" id="PS50262">
    <property type="entry name" value="G_PROTEIN_RECEP_F1_2"/>
    <property type="match status" value="1"/>
</dbReference>
<evidence type="ECO:0000313" key="10">
    <source>
        <dbReference type="EMBL" id="CAF1442814.1"/>
    </source>
</evidence>
<evidence type="ECO:0000256" key="1">
    <source>
        <dbReference type="ARBA" id="ARBA00004141"/>
    </source>
</evidence>
<comment type="caution">
    <text evidence="10">The sequence shown here is derived from an EMBL/GenBank/DDBJ whole genome shotgun (WGS) entry which is preliminary data.</text>
</comment>
<evidence type="ECO:0000259" key="9">
    <source>
        <dbReference type="PROSITE" id="PS50262"/>
    </source>
</evidence>
<dbReference type="Proteomes" id="UP000663882">
    <property type="component" value="Unassembled WGS sequence"/>
</dbReference>
<feature type="transmembrane region" description="Helical" evidence="8">
    <location>
        <begin position="20"/>
        <end position="37"/>
    </location>
</feature>
<evidence type="ECO:0000256" key="6">
    <source>
        <dbReference type="ARBA" id="ARBA00023170"/>
    </source>
</evidence>
<evidence type="ECO:0000256" key="4">
    <source>
        <dbReference type="ARBA" id="ARBA00023040"/>
    </source>
</evidence>
<dbReference type="AlphaFoldDB" id="A0A815NWA6"/>
<dbReference type="Pfam" id="PF00001">
    <property type="entry name" value="7tm_1"/>
    <property type="match status" value="1"/>
</dbReference>
<dbReference type="InterPro" id="IPR000276">
    <property type="entry name" value="GPCR_Rhodpsn"/>
</dbReference>